<dbReference type="Proteomes" id="UP001152646">
    <property type="component" value="Unassembled WGS sequence"/>
</dbReference>
<proteinExistence type="predicted"/>
<feature type="signal peptide" evidence="1">
    <location>
        <begin position="1"/>
        <end position="20"/>
    </location>
</feature>
<feature type="chain" id="PRO_5040954965" evidence="1">
    <location>
        <begin position="21"/>
        <end position="215"/>
    </location>
</feature>
<dbReference type="AlphaFoldDB" id="A0A9W4N4S7"/>
<protein>
    <submittedName>
        <fullName evidence="2">Uncharacterized protein</fullName>
    </submittedName>
</protein>
<evidence type="ECO:0000256" key="1">
    <source>
        <dbReference type="SAM" id="SignalP"/>
    </source>
</evidence>
<dbReference type="EMBL" id="CAJVPA010000065">
    <property type="protein sequence ID" value="CAG8285152.1"/>
    <property type="molecule type" value="Genomic_DNA"/>
</dbReference>
<sequence>MHSILAISLVLSLALFSTAALNPCSFATNDMSLTEAQLIQIAPQSKSCDDAPAKGECATAKTAADSISQSFNTYKVTNKAEQVAILSLMAFESNDFKYNKNHFPGILGQGTRNMQSPAFNKKYAKSIPELKSRFYFVENIPADLLDLLRENKTYDFGSGAWFLTTQCSKEVRSALQDGSEKGWKNYITECLETNVTHERKEYWDRSAEALGVKDA</sequence>
<comment type="caution">
    <text evidence="2">The sequence shown here is derived from an EMBL/GenBank/DDBJ whole genome shotgun (WGS) entry which is preliminary data.</text>
</comment>
<name>A0A9W4N4S7_9EURO</name>
<organism evidence="2 3">
    <name type="scientific">Penicillium salamii</name>
    <dbReference type="NCBI Taxonomy" id="1612424"/>
    <lineage>
        <taxon>Eukaryota</taxon>
        <taxon>Fungi</taxon>
        <taxon>Dikarya</taxon>
        <taxon>Ascomycota</taxon>
        <taxon>Pezizomycotina</taxon>
        <taxon>Eurotiomycetes</taxon>
        <taxon>Eurotiomycetidae</taxon>
        <taxon>Eurotiales</taxon>
        <taxon>Aspergillaceae</taxon>
        <taxon>Penicillium</taxon>
    </lineage>
</organism>
<keyword evidence="1" id="KW-0732">Signal</keyword>
<gene>
    <name evidence="2" type="ORF">PSALAMII_LOCUS1552</name>
</gene>
<evidence type="ECO:0000313" key="2">
    <source>
        <dbReference type="EMBL" id="CAG8285152.1"/>
    </source>
</evidence>
<evidence type="ECO:0000313" key="3">
    <source>
        <dbReference type="Proteomes" id="UP001152646"/>
    </source>
</evidence>
<reference evidence="2" key="1">
    <citation type="submission" date="2021-07" db="EMBL/GenBank/DDBJ databases">
        <authorList>
            <person name="Branca A.L. A."/>
        </authorList>
    </citation>
    <scope>NUCLEOTIDE SEQUENCE</scope>
</reference>
<accession>A0A9W4N4S7</accession>
<dbReference type="OrthoDB" id="2349272at2759"/>